<name>F3QTX5_9BACT</name>
<keyword evidence="2 6" id="KW-0808">Transferase</keyword>
<dbReference type="STRING" id="762982.HMPREF9442_01644"/>
<evidence type="ECO:0000256" key="3">
    <source>
        <dbReference type="ARBA" id="ARBA00023315"/>
    </source>
</evidence>
<dbReference type="CDD" id="cd03357">
    <property type="entry name" value="LbH_MAT_GAT"/>
    <property type="match status" value="1"/>
</dbReference>
<dbReference type="AlphaFoldDB" id="F3QTX5"/>
<dbReference type="SUPFAM" id="SSF51161">
    <property type="entry name" value="Trimeric LpxA-like enzymes"/>
    <property type="match status" value="1"/>
</dbReference>
<evidence type="ECO:0000256" key="2">
    <source>
        <dbReference type="ARBA" id="ARBA00022679"/>
    </source>
</evidence>
<dbReference type="FunFam" id="2.160.10.10:FF:000025">
    <property type="entry name" value="Hexapeptide-repeat containing-acetyltransferase"/>
    <property type="match status" value="1"/>
</dbReference>
<gene>
    <name evidence="6" type="ORF">HMPREF9442_01644</name>
</gene>
<dbReference type="InterPro" id="IPR051159">
    <property type="entry name" value="Hexapeptide_acetyltransf"/>
</dbReference>
<evidence type="ECO:0000313" key="6">
    <source>
        <dbReference type="EMBL" id="EGG54384.1"/>
    </source>
</evidence>
<dbReference type="InterPro" id="IPR001451">
    <property type="entry name" value="Hexapep"/>
</dbReference>
<evidence type="ECO:0000256" key="5">
    <source>
        <dbReference type="ARBA" id="ARBA00067695"/>
    </source>
</evidence>
<dbReference type="EMBL" id="AFBR01000040">
    <property type="protein sequence ID" value="EGG54384.1"/>
    <property type="molecule type" value="Genomic_DNA"/>
</dbReference>
<protein>
    <recommendedName>
        <fullName evidence="5">Nodulation protein L</fullName>
    </recommendedName>
</protein>
<dbReference type="Proteomes" id="UP000005546">
    <property type="component" value="Unassembled WGS sequence"/>
</dbReference>
<keyword evidence="7" id="KW-1185">Reference proteome</keyword>
<dbReference type="GO" id="GO:0005829">
    <property type="term" value="C:cytosol"/>
    <property type="evidence" value="ECO:0007669"/>
    <property type="project" value="TreeGrafter"/>
</dbReference>
<organism evidence="6 7">
    <name type="scientific">Paraprevotella xylaniphila YIT 11841</name>
    <dbReference type="NCBI Taxonomy" id="762982"/>
    <lineage>
        <taxon>Bacteria</taxon>
        <taxon>Pseudomonadati</taxon>
        <taxon>Bacteroidota</taxon>
        <taxon>Bacteroidia</taxon>
        <taxon>Bacteroidales</taxon>
        <taxon>Prevotellaceae</taxon>
        <taxon>Paraprevotella</taxon>
    </lineage>
</organism>
<dbReference type="PANTHER" id="PTHR23416:SF23">
    <property type="entry name" value="ACETYLTRANSFERASE C18B11.09C-RELATED"/>
    <property type="match status" value="1"/>
</dbReference>
<dbReference type="HOGENOM" id="CLU_051638_3_0_10"/>
<dbReference type="GO" id="GO:0008374">
    <property type="term" value="F:O-acyltransferase activity"/>
    <property type="evidence" value="ECO:0007669"/>
    <property type="project" value="TreeGrafter"/>
</dbReference>
<evidence type="ECO:0000313" key="7">
    <source>
        <dbReference type="Proteomes" id="UP000005546"/>
    </source>
</evidence>
<evidence type="ECO:0000256" key="1">
    <source>
        <dbReference type="ARBA" id="ARBA00007274"/>
    </source>
</evidence>
<dbReference type="Pfam" id="PF00132">
    <property type="entry name" value="Hexapep"/>
    <property type="match status" value="1"/>
</dbReference>
<evidence type="ECO:0000256" key="4">
    <source>
        <dbReference type="ARBA" id="ARBA00055587"/>
    </source>
</evidence>
<dbReference type="PANTHER" id="PTHR23416">
    <property type="entry name" value="SIALIC ACID SYNTHASE-RELATED"/>
    <property type="match status" value="1"/>
</dbReference>
<comment type="caution">
    <text evidence="6">The sequence shown here is derived from an EMBL/GenBank/DDBJ whole genome shotgun (WGS) entry which is preliminary data.</text>
</comment>
<dbReference type="RefSeq" id="WP_008626893.1">
    <property type="nucleotide sequence ID" value="NZ_GL883841.1"/>
</dbReference>
<dbReference type="OrthoDB" id="9812571at2"/>
<reference evidence="6 7" key="1">
    <citation type="submission" date="2011-02" db="EMBL/GenBank/DDBJ databases">
        <authorList>
            <person name="Weinstock G."/>
            <person name="Sodergren E."/>
            <person name="Clifton S."/>
            <person name="Fulton L."/>
            <person name="Fulton B."/>
            <person name="Courtney L."/>
            <person name="Fronick C."/>
            <person name="Harrison M."/>
            <person name="Strong C."/>
            <person name="Farmer C."/>
            <person name="Delahaunty K."/>
            <person name="Markovic C."/>
            <person name="Hall O."/>
            <person name="Minx P."/>
            <person name="Tomlinson C."/>
            <person name="Mitreva M."/>
            <person name="Hou S."/>
            <person name="Chen J."/>
            <person name="Wollam A."/>
            <person name="Pepin K.H."/>
            <person name="Johnson M."/>
            <person name="Bhonagiri V."/>
            <person name="Zhang X."/>
            <person name="Suruliraj S."/>
            <person name="Warren W."/>
            <person name="Chinwalla A."/>
            <person name="Mardis E.R."/>
            <person name="Wilson R.K."/>
        </authorList>
    </citation>
    <scope>NUCLEOTIDE SEQUENCE [LARGE SCALE GENOMIC DNA]</scope>
    <source>
        <strain evidence="6 7">YIT 11841</strain>
    </source>
</reference>
<keyword evidence="3" id="KW-0012">Acyltransferase</keyword>
<comment type="function">
    <text evidence="4">Acetyltransferase implicated in the O-acetylation of Nod factors.</text>
</comment>
<sequence length="192" mass="21222">MKTEMEKMRSEELYCFSDAEMQESLRRAKKLCTCLQTMDIYDERYRGTIEELIPGIPQDSTVCPPFHCDHGTGIVLGENVFVNYNCVMLDAGYIRIGKNTKVGPCCQFYTPQHPMDYVERREPKETAYPITVGEDCWLGGGVVVCPGVTIGNRCIIAAGSVVVKDIPDDSLAAGCPAVVKKKLNGIADSKDK</sequence>
<comment type="similarity">
    <text evidence="1">Belongs to the transferase hexapeptide repeat family.</text>
</comment>
<accession>F3QTX5</accession>
<dbReference type="InterPro" id="IPR011004">
    <property type="entry name" value="Trimer_LpxA-like_sf"/>
</dbReference>
<dbReference type="eggNOG" id="COG0110">
    <property type="taxonomic scope" value="Bacteria"/>
</dbReference>
<proteinExistence type="inferred from homology"/>
<dbReference type="Gene3D" id="2.160.10.10">
    <property type="entry name" value="Hexapeptide repeat proteins"/>
    <property type="match status" value="1"/>
</dbReference>